<dbReference type="InterPro" id="IPR012789">
    <property type="entry name" value="Protocat_PcaB-like"/>
</dbReference>
<reference evidence="5 6" key="1">
    <citation type="submission" date="2020-04" db="EMBL/GenBank/DDBJ databases">
        <authorList>
            <person name="Klaysubun C."/>
            <person name="Duangmal K."/>
            <person name="Lipun K."/>
        </authorList>
    </citation>
    <scope>NUCLEOTIDE SEQUENCE [LARGE SCALE GENOMIC DNA]</scope>
    <source>
        <strain evidence="5 6">DSM 45300</strain>
    </source>
</reference>
<evidence type="ECO:0000313" key="5">
    <source>
        <dbReference type="EMBL" id="NMH94214.1"/>
    </source>
</evidence>
<keyword evidence="1" id="KW-0456">Lyase</keyword>
<dbReference type="EC" id="5.5.1.2" evidence="5"/>
<feature type="compositionally biased region" description="Low complexity" evidence="3">
    <location>
        <begin position="1"/>
        <end position="11"/>
    </location>
</feature>
<dbReference type="PANTHER" id="PTHR43172">
    <property type="entry name" value="ADENYLOSUCCINATE LYASE"/>
    <property type="match status" value="1"/>
</dbReference>
<accession>A0A848DPE3</accession>
<feature type="domain" description="Fumarate lyase N-terminal" evidence="4">
    <location>
        <begin position="93"/>
        <end position="356"/>
    </location>
</feature>
<feature type="compositionally biased region" description="Basic residues" evidence="3">
    <location>
        <begin position="12"/>
        <end position="21"/>
    </location>
</feature>
<dbReference type="AlphaFoldDB" id="A0A848DPE3"/>
<evidence type="ECO:0000259" key="4">
    <source>
        <dbReference type="Pfam" id="PF00206"/>
    </source>
</evidence>
<dbReference type="Gene3D" id="1.20.200.10">
    <property type="entry name" value="Fumarase/aspartase (Central domain)"/>
    <property type="match status" value="1"/>
</dbReference>
<dbReference type="PRINTS" id="PR00149">
    <property type="entry name" value="FUMRATELYASE"/>
</dbReference>
<dbReference type="GO" id="GO:0047472">
    <property type="term" value="F:3-carboxy-cis,cis-muconate cycloisomerase activity"/>
    <property type="evidence" value="ECO:0007669"/>
    <property type="project" value="UniProtKB-EC"/>
</dbReference>
<dbReference type="GO" id="GO:0016829">
    <property type="term" value="F:lyase activity"/>
    <property type="evidence" value="ECO:0007669"/>
    <property type="project" value="UniProtKB-KW"/>
</dbReference>
<name>A0A848DPE3_9PSEU</name>
<sequence length="440" mass="44760">MRCAGSRGCPGRSRRGCRRGRAGRCRGGFRSHVPSSPARGEARPGEPCVIDRTVVRIANGRNAVSRGELFDPLYGADRVASRLDDAAWVRALLAVEVALSDAAAAHGVIPAEHARAISAAAAGLEVDPAELGRAAVEGGNPVIPLVRMLRAASGEAGGSVHPGATSQDIVDTALVLLVRSATEVVLDDLQGAADAAAALAAAHRDTPMIARTLGQQALPTTFGAVAAGWCAGLDRARRRLGEVASALPAQLGGAAGTLAALHPHGFAVADDLADRLGLAPQGTPWHTERTRIGELATALGVAAGACAKPATDVVLLSGTELGEVSESAPGDSSSMPHKRNPIAAVTARAAARRAPGLVATLLAVMDHEHQRAAGPWHAEWETLAELLRSAGGAAARLRVSLAGLRVHPEAMAADLALTAAGTGAPHHAGAIVDRVLEGRS</sequence>
<gene>
    <name evidence="5" type="primary">pcaB</name>
    <name evidence="5" type="ORF">HF519_22065</name>
</gene>
<evidence type="ECO:0000313" key="6">
    <source>
        <dbReference type="Proteomes" id="UP000586918"/>
    </source>
</evidence>
<keyword evidence="6" id="KW-1185">Reference proteome</keyword>
<dbReference type="Proteomes" id="UP000586918">
    <property type="component" value="Unassembled WGS sequence"/>
</dbReference>
<dbReference type="NCBIfam" id="TIGR02426">
    <property type="entry name" value="protocat_pcaB"/>
    <property type="match status" value="1"/>
</dbReference>
<protein>
    <submittedName>
        <fullName evidence="5">3-carboxy-cis,cis-muconate cycloisomerase</fullName>
        <ecNumber evidence="5">5.5.1.2</ecNumber>
    </submittedName>
</protein>
<evidence type="ECO:0000256" key="1">
    <source>
        <dbReference type="ARBA" id="ARBA00023239"/>
    </source>
</evidence>
<proteinExistence type="inferred from homology"/>
<dbReference type="Pfam" id="PF00206">
    <property type="entry name" value="Lyase_1"/>
    <property type="match status" value="1"/>
</dbReference>
<comment type="caution">
    <text evidence="5">The sequence shown here is derived from an EMBL/GenBank/DDBJ whole genome shotgun (WGS) entry which is preliminary data.</text>
</comment>
<dbReference type="SUPFAM" id="SSF48557">
    <property type="entry name" value="L-aspartase-like"/>
    <property type="match status" value="1"/>
</dbReference>
<feature type="region of interest" description="Disordered" evidence="3">
    <location>
        <begin position="1"/>
        <end position="21"/>
    </location>
</feature>
<dbReference type="EMBL" id="JAAXKZ010000100">
    <property type="protein sequence ID" value="NMH94214.1"/>
    <property type="molecule type" value="Genomic_DNA"/>
</dbReference>
<dbReference type="InterPro" id="IPR022761">
    <property type="entry name" value="Fumarate_lyase_N"/>
</dbReference>
<dbReference type="InterPro" id="IPR008948">
    <property type="entry name" value="L-Aspartase-like"/>
</dbReference>
<dbReference type="InterPro" id="IPR000362">
    <property type="entry name" value="Fumarate_lyase_fam"/>
</dbReference>
<keyword evidence="5" id="KW-0413">Isomerase</keyword>
<organism evidence="5 6">
    <name type="scientific">Pseudonocardia bannensis</name>
    <dbReference type="NCBI Taxonomy" id="630973"/>
    <lineage>
        <taxon>Bacteria</taxon>
        <taxon>Bacillati</taxon>
        <taxon>Actinomycetota</taxon>
        <taxon>Actinomycetes</taxon>
        <taxon>Pseudonocardiales</taxon>
        <taxon>Pseudonocardiaceae</taxon>
        <taxon>Pseudonocardia</taxon>
    </lineage>
</organism>
<evidence type="ECO:0000256" key="3">
    <source>
        <dbReference type="SAM" id="MobiDB-lite"/>
    </source>
</evidence>
<evidence type="ECO:0000256" key="2">
    <source>
        <dbReference type="ARBA" id="ARBA00034772"/>
    </source>
</evidence>
<comment type="similarity">
    <text evidence="2">Belongs to the class-II fumarase/aspartase family.</text>
</comment>
<dbReference type="GO" id="GO:0019619">
    <property type="term" value="P:3,4-dihydroxybenzoate catabolic process"/>
    <property type="evidence" value="ECO:0007669"/>
    <property type="project" value="InterPro"/>
</dbReference>
<dbReference type="PANTHER" id="PTHR43172:SF2">
    <property type="entry name" value="ADENYLOSUCCINATE LYASE C-TERMINAL DOMAIN-CONTAINING PROTEIN"/>
    <property type="match status" value="1"/>
</dbReference>